<keyword evidence="2" id="KW-1185">Reference proteome</keyword>
<evidence type="ECO:0000313" key="2">
    <source>
        <dbReference type="Proteomes" id="UP000266723"/>
    </source>
</evidence>
<dbReference type="Proteomes" id="UP000266723">
    <property type="component" value="Unassembled WGS sequence"/>
</dbReference>
<protein>
    <recommendedName>
        <fullName evidence="3">Syntaxin N-terminal domain-containing protein</fullName>
    </recommendedName>
</protein>
<dbReference type="EMBL" id="QGKV02001507">
    <property type="protein sequence ID" value="KAF3529756.1"/>
    <property type="molecule type" value="Genomic_DNA"/>
</dbReference>
<evidence type="ECO:0008006" key="3">
    <source>
        <dbReference type="Google" id="ProtNLM"/>
    </source>
</evidence>
<sequence length="78" mass="9218">MGSKEMRKETPLLQIVKARLSSVKRTTPMPHRIKQKIKDTINRFDKLQRRYIELKNNEMRPPVADEAEVEHHMATHAL</sequence>
<name>A0ABQ7BCN7_BRACR</name>
<reference evidence="1 2" key="1">
    <citation type="journal article" date="2020" name="BMC Genomics">
        <title>Intraspecific diversification of the crop wild relative Brassica cretica Lam. using demographic model selection.</title>
        <authorList>
            <person name="Kioukis A."/>
            <person name="Michalopoulou V.A."/>
            <person name="Briers L."/>
            <person name="Pirintsos S."/>
            <person name="Studholme D.J."/>
            <person name="Pavlidis P."/>
            <person name="Sarris P.F."/>
        </authorList>
    </citation>
    <scope>NUCLEOTIDE SEQUENCE [LARGE SCALE GENOMIC DNA]</scope>
    <source>
        <strain evidence="2">cv. PFS-1207/04</strain>
    </source>
</reference>
<gene>
    <name evidence="1" type="ORF">DY000_02037411</name>
</gene>
<proteinExistence type="predicted"/>
<evidence type="ECO:0000313" key="1">
    <source>
        <dbReference type="EMBL" id="KAF3529756.1"/>
    </source>
</evidence>
<comment type="caution">
    <text evidence="1">The sequence shown here is derived from an EMBL/GenBank/DDBJ whole genome shotgun (WGS) entry which is preliminary data.</text>
</comment>
<organism evidence="1 2">
    <name type="scientific">Brassica cretica</name>
    <name type="common">Mustard</name>
    <dbReference type="NCBI Taxonomy" id="69181"/>
    <lineage>
        <taxon>Eukaryota</taxon>
        <taxon>Viridiplantae</taxon>
        <taxon>Streptophyta</taxon>
        <taxon>Embryophyta</taxon>
        <taxon>Tracheophyta</taxon>
        <taxon>Spermatophyta</taxon>
        <taxon>Magnoliopsida</taxon>
        <taxon>eudicotyledons</taxon>
        <taxon>Gunneridae</taxon>
        <taxon>Pentapetalae</taxon>
        <taxon>rosids</taxon>
        <taxon>malvids</taxon>
        <taxon>Brassicales</taxon>
        <taxon>Brassicaceae</taxon>
        <taxon>Brassiceae</taxon>
        <taxon>Brassica</taxon>
    </lineage>
</organism>
<accession>A0ABQ7BCN7</accession>